<organism evidence="3">
    <name type="scientific">Albugo laibachii Nc14</name>
    <dbReference type="NCBI Taxonomy" id="890382"/>
    <lineage>
        <taxon>Eukaryota</taxon>
        <taxon>Sar</taxon>
        <taxon>Stramenopiles</taxon>
        <taxon>Oomycota</taxon>
        <taxon>Peronosporomycetes</taxon>
        <taxon>Albuginales</taxon>
        <taxon>Albuginaceae</taxon>
        <taxon>Albugo</taxon>
    </lineage>
</organism>
<evidence type="ECO:0000256" key="2">
    <source>
        <dbReference type="SAM" id="MobiDB-lite"/>
    </source>
</evidence>
<feature type="region of interest" description="Disordered" evidence="2">
    <location>
        <begin position="483"/>
        <end position="556"/>
    </location>
</feature>
<dbReference type="EMBL" id="FR824110">
    <property type="protein sequence ID" value="CCA19188.1"/>
    <property type="molecule type" value="Genomic_DNA"/>
</dbReference>
<feature type="region of interest" description="Disordered" evidence="2">
    <location>
        <begin position="1066"/>
        <end position="1086"/>
    </location>
</feature>
<feature type="region of interest" description="Disordered" evidence="2">
    <location>
        <begin position="598"/>
        <end position="617"/>
    </location>
</feature>
<evidence type="ECO:0000313" key="3">
    <source>
        <dbReference type="EMBL" id="CCA19188.1"/>
    </source>
</evidence>
<feature type="region of interest" description="Disordered" evidence="2">
    <location>
        <begin position="1179"/>
        <end position="1204"/>
    </location>
</feature>
<keyword evidence="1" id="KW-0175">Coiled coil</keyword>
<reference evidence="3" key="1">
    <citation type="journal article" date="2011" name="PLoS Biol.">
        <title>Gene gain and loss during evolution of obligate parasitism in the white rust pathogen of Arabidopsis thaliana.</title>
        <authorList>
            <person name="Kemen E."/>
            <person name="Gardiner A."/>
            <person name="Schultz-Larsen T."/>
            <person name="Kemen A.C."/>
            <person name="Balmuth A.L."/>
            <person name="Robert-Seilaniantz A."/>
            <person name="Bailey K."/>
            <person name="Holub E."/>
            <person name="Studholme D.J."/>
            <person name="Maclean D."/>
            <person name="Jones J.D."/>
        </authorList>
    </citation>
    <scope>NUCLEOTIDE SEQUENCE</scope>
</reference>
<proteinExistence type="predicted"/>
<evidence type="ECO:0000256" key="1">
    <source>
        <dbReference type="SAM" id="Coils"/>
    </source>
</evidence>
<feature type="compositionally biased region" description="Low complexity" evidence="2">
    <location>
        <begin position="1182"/>
        <end position="1193"/>
    </location>
</feature>
<sequence>MRWHSLHPSLPTKAVLRIRSSPSSDAGVCGRISKGKALMVLLSDADRSNWFHVKFPSEHNAMEFVEGHVMACLPDGTELLVPWEQEGFLKCVRVYDPNVLVYGDASCSDNALGSIGDENGSQFPFGVLTIEGSGFRIFHDVYESCWVDSRDCEITCERLHHNNCQTPHAFYSLNPELPNEAQVAVRDYPAKEAECVGRLEHGQIIEAHFKSGDWLQMSMSKAQTYWIMLRSGTVQLLVEVQDHGSPQCELIDTESKRESTDVTDIVDVPLSEPTEKESAKLISENEIAENAATDLPINVMPLKCAPQDSELGKEEPKMVNDAVNDDDLRETDSKVLQTHSNGGDNSRYDTAEERICCPLKEEKILVIQSDEGETDHRCIMDEVESVSSHQATLSEKEGREIDEEYEELTEQIHEMEVSINEIEIESSQSDDDINMDGDEPIETCNGNEHIDADENSAKHETLKVPNDQNAPIWDWDERPLTGKKSTYEDELPVGAYGTEGAEGKQPDSWNVESPNPAVGSAEKLRVESRMSECCTEEASASPASPSSSLLLPAPFGDKQNLEDVSASFESPGSSSYQVSVETTNESIAADQQNVLADKDPNKQIPSRACQHKQPSPENEGVLDVVYAEDTIERGSESITPGTEPEHQLRRDKACSVFTLTTCDVNCETTKEAAHSLEILVSTSVEPDQLYRPVTSYSSSKVEEVEVNGALCIALQEQKFEQACGFNNEHDNGGIHGESKLKVSTKVEGGTLASAEYLEELNESGDMTEDEAWMQNITDDDVPLLEEDLFSTETIKSAAFHSDLEVTQEGVDVAIGDISLEVVESPSETMDEEYSTMQLRGLDILRMHGVERFCCERLISYNKNNNQEACKALQVVMNSTGDDLLEQIDTIEADSYYSTEVTAFFFPPNVEHVVPYSADALLDVLYSRVSKVPFTTAQNSRSPKFWHSHGRTRESAFQELMAVKKDLWSHQQESETAEFTSNVFNMIMDDADPIDILMAEYGGPDLLTDDNFSLLRSFEYRKPMPAKKRVDERLEKERAGACRQSSFSSPDMKSLLRAKTLKRSAAAISKTPPLTKSSNKSKIDPLADPAITRCDNLSLNQRLWADPPVKSASTSQNLRNPQVECPSAASGINPHHGYPGSVSSATSLMSERCRNILKKRANTTEHLHTGSDTLRRSFLQKPSVSSSLRSVRSESQGDGGLTRLSLPSRSKLEFSRSSAVANGTRLTMSKRWLKDTTT</sequence>
<name>F0WDB6_9STRA</name>
<dbReference type="AlphaFoldDB" id="F0WDB6"/>
<dbReference type="HOGENOM" id="CLU_267106_0_0_1"/>
<feature type="compositionally biased region" description="Polar residues" evidence="2">
    <location>
        <begin position="1110"/>
        <end position="1119"/>
    </location>
</feature>
<feature type="compositionally biased region" description="Low complexity" evidence="2">
    <location>
        <begin position="538"/>
        <end position="554"/>
    </location>
</feature>
<gene>
    <name evidence="3" type="primary">AlNc14C65G4636</name>
    <name evidence="3" type="ORF">ALNC14_053310</name>
</gene>
<protein>
    <submittedName>
        <fullName evidence="3">Uncharacterized protein AlNc14C65G4636</fullName>
    </submittedName>
</protein>
<reference evidence="3" key="2">
    <citation type="submission" date="2011-02" db="EMBL/GenBank/DDBJ databases">
        <authorList>
            <person name="MacLean D."/>
        </authorList>
    </citation>
    <scope>NUCLEOTIDE SEQUENCE</scope>
</reference>
<feature type="coiled-coil region" evidence="1">
    <location>
        <begin position="398"/>
        <end position="425"/>
    </location>
</feature>
<accession>F0WDB6</accession>
<feature type="region of interest" description="Disordered" evidence="2">
    <location>
        <begin position="1106"/>
        <end position="1143"/>
    </location>
</feature>